<dbReference type="SMART" id="SM00466">
    <property type="entry name" value="SRA"/>
    <property type="match status" value="1"/>
</dbReference>
<dbReference type="InterPro" id="IPR051357">
    <property type="entry name" value="H3K9_HMTase_SUVAR3-9"/>
</dbReference>
<keyword evidence="2" id="KW-0539">Nucleus</keyword>
<accession>A0A8T1XLN8</accession>
<evidence type="ECO:0000313" key="6">
    <source>
        <dbReference type="Proteomes" id="UP000694240"/>
    </source>
</evidence>
<feature type="domain" description="YDG" evidence="4">
    <location>
        <begin position="270"/>
        <end position="415"/>
    </location>
</feature>
<reference evidence="5 6" key="1">
    <citation type="submission" date="2020-12" db="EMBL/GenBank/DDBJ databases">
        <title>Concerted genomic and epigenomic changes stabilize Arabidopsis allopolyploids.</title>
        <authorList>
            <person name="Chen Z."/>
        </authorList>
    </citation>
    <scope>NUCLEOTIDE SEQUENCE [LARGE SCALE GENOMIC DNA]</scope>
    <source>
        <strain evidence="5">Allo738</strain>
        <tissue evidence="5">Leaf</tissue>
    </source>
</reference>
<dbReference type="PANTHER" id="PTHR45660">
    <property type="entry name" value="HISTONE-LYSINE N-METHYLTRANSFERASE SETMAR"/>
    <property type="match status" value="1"/>
</dbReference>
<comment type="subcellular location">
    <subcellularLocation>
        <location evidence="1">Chromosome</location>
        <location evidence="1">Centromere</location>
    </subcellularLocation>
    <subcellularLocation>
        <location evidence="2">Nucleus</location>
    </subcellularLocation>
</comment>
<dbReference type="EMBL" id="JAEFBK010000013">
    <property type="protein sequence ID" value="KAG7532381.1"/>
    <property type="molecule type" value="Genomic_DNA"/>
</dbReference>
<evidence type="ECO:0000256" key="3">
    <source>
        <dbReference type="SAM" id="MobiDB-lite"/>
    </source>
</evidence>
<name>A0A8T1XLN8_9BRAS</name>
<comment type="caution">
    <text evidence="5">The sequence shown here is derived from an EMBL/GenBank/DDBJ whole genome shotgun (WGS) entry which is preliminary data.</text>
</comment>
<organism evidence="5 6">
    <name type="scientific">Arabidopsis thaliana x Arabidopsis arenosa</name>
    <dbReference type="NCBI Taxonomy" id="1240361"/>
    <lineage>
        <taxon>Eukaryota</taxon>
        <taxon>Viridiplantae</taxon>
        <taxon>Streptophyta</taxon>
        <taxon>Embryophyta</taxon>
        <taxon>Tracheophyta</taxon>
        <taxon>Spermatophyta</taxon>
        <taxon>Magnoliopsida</taxon>
        <taxon>eudicotyledons</taxon>
        <taxon>Gunneridae</taxon>
        <taxon>Pentapetalae</taxon>
        <taxon>rosids</taxon>
        <taxon>malvids</taxon>
        <taxon>Brassicales</taxon>
        <taxon>Brassicaceae</taxon>
        <taxon>Camelineae</taxon>
        <taxon>Arabidopsis</taxon>
    </lineage>
</organism>
<gene>
    <name evidence="5" type="ORF">ISN45_Aa08g000700</name>
</gene>
<protein>
    <submittedName>
        <fullName evidence="5">SRA-YDG</fullName>
    </submittedName>
</protein>
<dbReference type="Pfam" id="PF02182">
    <property type="entry name" value="SAD_SRA"/>
    <property type="match status" value="1"/>
</dbReference>
<evidence type="ECO:0000313" key="5">
    <source>
        <dbReference type="EMBL" id="KAG7532381.1"/>
    </source>
</evidence>
<feature type="region of interest" description="Disordered" evidence="3">
    <location>
        <begin position="161"/>
        <end position="190"/>
    </location>
</feature>
<proteinExistence type="predicted"/>
<dbReference type="PANTHER" id="PTHR45660:SF23">
    <property type="entry name" value="YDG DOMAIN-CONTAINING PROTEIN"/>
    <property type="match status" value="1"/>
</dbReference>
<feature type="compositionally biased region" description="Basic residues" evidence="3">
    <location>
        <begin position="166"/>
        <end position="179"/>
    </location>
</feature>
<evidence type="ECO:0000256" key="1">
    <source>
        <dbReference type="ARBA" id="ARBA00004584"/>
    </source>
</evidence>
<dbReference type="Proteomes" id="UP000694240">
    <property type="component" value="Chromosome 13"/>
</dbReference>
<dbReference type="InterPro" id="IPR003105">
    <property type="entry name" value="SRA_YDG"/>
</dbReference>
<dbReference type="GO" id="GO:0003690">
    <property type="term" value="F:double-stranded DNA binding"/>
    <property type="evidence" value="ECO:0007669"/>
    <property type="project" value="TreeGrafter"/>
</dbReference>
<dbReference type="PROSITE" id="PS51015">
    <property type="entry name" value="YDG"/>
    <property type="match status" value="1"/>
</dbReference>
<sequence length="424" mass="48202">MMMTQRISPSYKRRKVSIVRDFPRFSVKDQRSDDVAAISETKENLYGSEDRNCVGGVAHQTHHRPKEVESFDSIMKKAGFNVAGNGNIGNEKFPPSRRKVPLLCESKVKPLSVEEGIKLMGSESQRRRRFGKPLVSKVAQKRRCSPAKKKLSNATALRGRANAVVQKHRYSPGKKKLSYTHRPTQHKDERRSNQLGVLSVIQRNRLSKDLSPREKVQEVLRVFKLVFDELDRNKAARRGESETAKSRIDYQTRTILREMGMQVNCQKRIGPVPGIEVGDKIQFKAALNVIGLHFDIMGGIDYMKKGNKEVATSIVSSEGNDYGDRFINDVMIYCGQGGNVKSKDQKAIKDQKLVGGNLALANSIKEKTPVRVIRGERRLDQRGKDYVYDGLYMVEKYRKERGPLGNILFKFELRRKAGQPYVDF</sequence>
<keyword evidence="6" id="KW-1185">Reference proteome</keyword>
<dbReference type="AlphaFoldDB" id="A0A8T1XLN8"/>
<evidence type="ECO:0000259" key="4">
    <source>
        <dbReference type="PROSITE" id="PS51015"/>
    </source>
</evidence>
<dbReference type="GO" id="GO:0000775">
    <property type="term" value="C:chromosome, centromeric region"/>
    <property type="evidence" value="ECO:0007669"/>
    <property type="project" value="UniProtKB-SubCell"/>
</dbReference>
<evidence type="ECO:0000256" key="2">
    <source>
        <dbReference type="PROSITE-ProRule" id="PRU00358"/>
    </source>
</evidence>
<dbReference type="GO" id="GO:0042054">
    <property type="term" value="F:histone methyltransferase activity"/>
    <property type="evidence" value="ECO:0007669"/>
    <property type="project" value="TreeGrafter"/>
</dbReference>
<dbReference type="GO" id="GO:0005634">
    <property type="term" value="C:nucleus"/>
    <property type="evidence" value="ECO:0007669"/>
    <property type="project" value="UniProtKB-SubCell"/>
</dbReference>